<evidence type="ECO:0000256" key="2">
    <source>
        <dbReference type="ARBA" id="ARBA00022490"/>
    </source>
</evidence>
<dbReference type="PANTHER" id="PTHR45783:SF3">
    <property type="entry name" value="KINESIN LIGHT CHAIN"/>
    <property type="match status" value="1"/>
</dbReference>
<dbReference type="STRING" id="329884.A0A4U0X120"/>
<comment type="caution">
    <text evidence="5">The sequence shown here is derived from an EMBL/GenBank/DDBJ whole genome shotgun (WGS) entry which is preliminary data.</text>
</comment>
<evidence type="ECO:0000313" key="5">
    <source>
        <dbReference type="EMBL" id="TKA68778.1"/>
    </source>
</evidence>
<evidence type="ECO:0000256" key="3">
    <source>
        <dbReference type="ARBA" id="ARBA00022737"/>
    </source>
</evidence>
<dbReference type="InterPro" id="IPR002151">
    <property type="entry name" value="Kinesin_light"/>
</dbReference>
<name>A0A4U0X120_9PEZI</name>
<dbReference type="GO" id="GO:0007018">
    <property type="term" value="P:microtubule-based movement"/>
    <property type="evidence" value="ECO:0007669"/>
    <property type="project" value="TreeGrafter"/>
</dbReference>
<dbReference type="PANTHER" id="PTHR45783">
    <property type="entry name" value="KINESIN LIGHT CHAIN"/>
    <property type="match status" value="1"/>
</dbReference>
<dbReference type="Proteomes" id="UP000309340">
    <property type="component" value="Unassembled WGS sequence"/>
</dbReference>
<evidence type="ECO:0000313" key="6">
    <source>
        <dbReference type="Proteomes" id="UP000309340"/>
    </source>
</evidence>
<comment type="subcellular location">
    <subcellularLocation>
        <location evidence="1">Cytoplasm</location>
    </subcellularLocation>
</comment>
<reference evidence="5 6" key="1">
    <citation type="submission" date="2017-03" db="EMBL/GenBank/DDBJ databases">
        <title>Genomes of endolithic fungi from Antarctica.</title>
        <authorList>
            <person name="Coleine C."/>
            <person name="Masonjones S."/>
            <person name="Stajich J.E."/>
        </authorList>
    </citation>
    <scope>NUCLEOTIDE SEQUENCE [LARGE SCALE GENOMIC DNA]</scope>
    <source>
        <strain evidence="5 6">CCFEE 5184</strain>
    </source>
</reference>
<dbReference type="AlphaFoldDB" id="A0A4U0X120"/>
<keyword evidence="2" id="KW-0963">Cytoplasm</keyword>
<sequence length="195" mass="21641">MTKPERPTLHQAELSALCGIAEAKVSKIAASRDTILGLTLGDLEEVIREFKYWPAGTRQSAYVGFPVPAWFAWQQGLSAEAEILATGFVDARRRVLGNENEETLAREAMLALVLQYQGKYEAAEEINRRALEGSEKVLGKEHPDTLTSVSNLASVLQDQGKDETAEAIHRRTLAGYEKVPEKEHPERLISVHYLA</sequence>
<proteinExistence type="predicted"/>
<dbReference type="OrthoDB" id="5986190at2759"/>
<keyword evidence="3" id="KW-0677">Repeat</keyword>
<evidence type="ECO:0000256" key="1">
    <source>
        <dbReference type="ARBA" id="ARBA00004496"/>
    </source>
</evidence>
<gene>
    <name evidence="5" type="ORF">B0A55_09572</name>
</gene>
<dbReference type="InterPro" id="IPR011990">
    <property type="entry name" value="TPR-like_helical_dom_sf"/>
</dbReference>
<keyword evidence="4" id="KW-0802">TPR repeat</keyword>
<keyword evidence="6" id="KW-1185">Reference proteome</keyword>
<dbReference type="EMBL" id="NAJQ01000486">
    <property type="protein sequence ID" value="TKA68778.1"/>
    <property type="molecule type" value="Genomic_DNA"/>
</dbReference>
<accession>A0A4U0X120</accession>
<organism evidence="5 6">
    <name type="scientific">Friedmanniomyces simplex</name>
    <dbReference type="NCBI Taxonomy" id="329884"/>
    <lineage>
        <taxon>Eukaryota</taxon>
        <taxon>Fungi</taxon>
        <taxon>Dikarya</taxon>
        <taxon>Ascomycota</taxon>
        <taxon>Pezizomycotina</taxon>
        <taxon>Dothideomycetes</taxon>
        <taxon>Dothideomycetidae</taxon>
        <taxon>Mycosphaerellales</taxon>
        <taxon>Teratosphaeriaceae</taxon>
        <taxon>Friedmanniomyces</taxon>
    </lineage>
</organism>
<evidence type="ECO:0000256" key="4">
    <source>
        <dbReference type="ARBA" id="ARBA00022803"/>
    </source>
</evidence>
<protein>
    <submittedName>
        <fullName evidence="5">Uncharacterized protein</fullName>
    </submittedName>
</protein>
<dbReference type="Gene3D" id="1.25.40.10">
    <property type="entry name" value="Tetratricopeptide repeat domain"/>
    <property type="match status" value="1"/>
</dbReference>
<dbReference type="SUPFAM" id="SSF48452">
    <property type="entry name" value="TPR-like"/>
    <property type="match status" value="1"/>
</dbReference>
<dbReference type="GO" id="GO:0005871">
    <property type="term" value="C:kinesin complex"/>
    <property type="evidence" value="ECO:0007669"/>
    <property type="project" value="InterPro"/>
</dbReference>
<dbReference type="GO" id="GO:0005737">
    <property type="term" value="C:cytoplasm"/>
    <property type="evidence" value="ECO:0007669"/>
    <property type="project" value="UniProtKB-SubCell"/>
</dbReference>
<dbReference type="GO" id="GO:0019894">
    <property type="term" value="F:kinesin binding"/>
    <property type="evidence" value="ECO:0007669"/>
    <property type="project" value="TreeGrafter"/>
</dbReference>
<dbReference type="Pfam" id="PF13424">
    <property type="entry name" value="TPR_12"/>
    <property type="match status" value="1"/>
</dbReference>